<dbReference type="OrthoDB" id="4232400at2759"/>
<organism evidence="3 4">
    <name type="scientific">Exophiala mesophila</name>
    <name type="common">Black yeast-like fungus</name>
    <dbReference type="NCBI Taxonomy" id="212818"/>
    <lineage>
        <taxon>Eukaryota</taxon>
        <taxon>Fungi</taxon>
        <taxon>Dikarya</taxon>
        <taxon>Ascomycota</taxon>
        <taxon>Pezizomycotina</taxon>
        <taxon>Eurotiomycetes</taxon>
        <taxon>Chaetothyriomycetidae</taxon>
        <taxon>Chaetothyriales</taxon>
        <taxon>Herpotrichiellaceae</taxon>
        <taxon>Exophiala</taxon>
    </lineage>
</organism>
<dbReference type="InterPro" id="IPR054722">
    <property type="entry name" value="PolX-like_BBD"/>
</dbReference>
<dbReference type="OMA" id="LTWPQSQ"/>
<dbReference type="PANTHER" id="PTHR40628">
    <property type="entry name" value="CHROMO DOMAIN-CONTAINING PROTEIN"/>
    <property type="match status" value="1"/>
</dbReference>
<dbReference type="PANTHER" id="PTHR40628:SF1">
    <property type="entry name" value="CHROMO DOMAIN-CONTAINING PROTEIN"/>
    <property type="match status" value="1"/>
</dbReference>
<keyword evidence="4" id="KW-1185">Reference proteome</keyword>
<protein>
    <recommendedName>
        <fullName evidence="2">Retrovirus-related Pol polyprotein from transposon TNT 1-94-like beta-barrel domain-containing protein</fullName>
    </recommendedName>
</protein>
<dbReference type="HOGENOM" id="CLU_084818_0_0_1"/>
<sequence length="331" mass="37502">MIIGPTPLDTRLMDRDPNPRGNLPLGSYYSHPALSLSNFSHQRSISTNKQRLVKSPEKSLCHDWVFSTASNAHVAIDRASFQTYTPFKSYVLTFAEQRQVAVEGIGSVEIKIRKASRSREGHKITLENVLHVPEWLCNIMSDIVFTPDKDYDHTWTRLGVNFFKFEGGKARSWGFTEDFCGLDRLVLSRPVHGRSPMLDDPGREVFSVSLTWPQSQIDKWEESVGISPNRNTAELEGVTTQTEQIAVQDDEPQHQSGHGQDSLDAGSDLLKAHRRQVKSLENTRWKVMADLNALSAHMKKHSKSGLFELEGNCDFLKRVSSLNFSQYQSRE</sequence>
<dbReference type="EMBL" id="KN847522">
    <property type="protein sequence ID" value="KIV92666.1"/>
    <property type="molecule type" value="Genomic_DNA"/>
</dbReference>
<dbReference type="Pfam" id="PF22936">
    <property type="entry name" value="Pol_BBD"/>
    <property type="match status" value="1"/>
</dbReference>
<evidence type="ECO:0000256" key="1">
    <source>
        <dbReference type="SAM" id="MobiDB-lite"/>
    </source>
</evidence>
<feature type="domain" description="Retrovirus-related Pol polyprotein from transposon TNT 1-94-like beta-barrel" evidence="2">
    <location>
        <begin position="64"/>
        <end position="141"/>
    </location>
</feature>
<evidence type="ECO:0000313" key="3">
    <source>
        <dbReference type="EMBL" id="KIV92666.1"/>
    </source>
</evidence>
<reference evidence="3 4" key="1">
    <citation type="submission" date="2015-01" db="EMBL/GenBank/DDBJ databases">
        <title>The Genome Sequence of Exophiala mesophila CBS40295.</title>
        <authorList>
            <consortium name="The Broad Institute Genomics Platform"/>
            <person name="Cuomo C."/>
            <person name="de Hoog S."/>
            <person name="Gorbushina A."/>
            <person name="Stielow B."/>
            <person name="Teixiera M."/>
            <person name="Abouelleil A."/>
            <person name="Chapman S.B."/>
            <person name="Priest M."/>
            <person name="Young S.K."/>
            <person name="Wortman J."/>
            <person name="Nusbaum C."/>
            <person name="Birren B."/>
        </authorList>
    </citation>
    <scope>NUCLEOTIDE SEQUENCE [LARGE SCALE GENOMIC DNA]</scope>
    <source>
        <strain evidence="3 4">CBS 40295</strain>
    </source>
</reference>
<dbReference type="VEuPathDB" id="FungiDB:PV10_03939"/>
<evidence type="ECO:0000313" key="4">
    <source>
        <dbReference type="Proteomes" id="UP000054302"/>
    </source>
</evidence>
<gene>
    <name evidence="3" type="ORF">PV10_03939</name>
</gene>
<proteinExistence type="predicted"/>
<dbReference type="GeneID" id="27321784"/>
<feature type="region of interest" description="Disordered" evidence="1">
    <location>
        <begin position="1"/>
        <end position="23"/>
    </location>
</feature>
<dbReference type="AlphaFoldDB" id="A0A0D1XWR6"/>
<accession>A0A0D1XWR6</accession>
<evidence type="ECO:0000259" key="2">
    <source>
        <dbReference type="Pfam" id="PF22936"/>
    </source>
</evidence>
<dbReference type="RefSeq" id="XP_016224240.1">
    <property type="nucleotide sequence ID" value="XM_016368452.1"/>
</dbReference>
<name>A0A0D1XWR6_EXOME</name>
<dbReference type="Proteomes" id="UP000054302">
    <property type="component" value="Unassembled WGS sequence"/>
</dbReference>